<dbReference type="WBParaSite" id="TCLT_0000580201-mRNA-1">
    <property type="protein sequence ID" value="TCLT_0000580201-mRNA-1"/>
    <property type="gene ID" value="TCLT_0000580201"/>
</dbReference>
<evidence type="ECO:0000313" key="3">
    <source>
        <dbReference type="Proteomes" id="UP000276776"/>
    </source>
</evidence>
<dbReference type="OrthoDB" id="5811260at2759"/>
<dbReference type="EMBL" id="UYYF01004364">
    <property type="protein sequence ID" value="VDN03078.1"/>
    <property type="molecule type" value="Genomic_DNA"/>
</dbReference>
<accession>A0A0N5CZ94</accession>
<gene>
    <name evidence="2" type="ORF">TCLT_LOCUS5791</name>
</gene>
<dbReference type="OMA" id="PPYGTFG"/>
<dbReference type="Proteomes" id="UP000276776">
    <property type="component" value="Unassembled WGS sequence"/>
</dbReference>
<evidence type="ECO:0000256" key="1">
    <source>
        <dbReference type="SAM" id="SignalP"/>
    </source>
</evidence>
<keyword evidence="3" id="KW-1185">Reference proteome</keyword>
<reference evidence="4" key="1">
    <citation type="submission" date="2017-02" db="UniProtKB">
        <authorList>
            <consortium name="WormBaseParasite"/>
        </authorList>
    </citation>
    <scope>IDENTIFICATION</scope>
</reference>
<organism evidence="4">
    <name type="scientific">Thelazia callipaeda</name>
    <name type="common">Oriental eyeworm</name>
    <name type="synonym">Parasitic nematode</name>
    <dbReference type="NCBI Taxonomy" id="103827"/>
    <lineage>
        <taxon>Eukaryota</taxon>
        <taxon>Metazoa</taxon>
        <taxon>Ecdysozoa</taxon>
        <taxon>Nematoda</taxon>
        <taxon>Chromadorea</taxon>
        <taxon>Rhabditida</taxon>
        <taxon>Spirurina</taxon>
        <taxon>Spiruromorpha</taxon>
        <taxon>Thelazioidea</taxon>
        <taxon>Thelaziidae</taxon>
        <taxon>Thelazia</taxon>
    </lineage>
</organism>
<feature type="signal peptide" evidence="1">
    <location>
        <begin position="1"/>
        <end position="20"/>
    </location>
</feature>
<name>A0A0N5CZ94_THECL</name>
<sequence length="128" mass="13811">MLRGVVTILLTTVVCKLSTAQFMSPFGMFGNFGTPHYMNPFMGAVNSLGINMGYDPVSMSGMGMNMFNNPYLMNPYTSFAFTNNGNTFAAGLGAPKFGSPQAFLRKRFIPGMGCINRSGCGIGFQKTE</sequence>
<feature type="chain" id="PRO_5043126453" evidence="1">
    <location>
        <begin position="21"/>
        <end position="128"/>
    </location>
</feature>
<proteinExistence type="predicted"/>
<evidence type="ECO:0000313" key="2">
    <source>
        <dbReference type="EMBL" id="VDN03078.1"/>
    </source>
</evidence>
<dbReference type="AlphaFoldDB" id="A0A0N5CZ94"/>
<evidence type="ECO:0000313" key="4">
    <source>
        <dbReference type="WBParaSite" id="TCLT_0000580201-mRNA-1"/>
    </source>
</evidence>
<keyword evidence="1" id="KW-0732">Signal</keyword>
<protein>
    <submittedName>
        <fullName evidence="2 4">Uncharacterized protein</fullName>
    </submittedName>
</protein>
<reference evidence="2 3" key="2">
    <citation type="submission" date="2018-11" db="EMBL/GenBank/DDBJ databases">
        <authorList>
            <consortium name="Pathogen Informatics"/>
        </authorList>
    </citation>
    <scope>NUCLEOTIDE SEQUENCE [LARGE SCALE GENOMIC DNA]</scope>
</reference>